<dbReference type="InterPro" id="IPR036926">
    <property type="entry name" value="Thymidate_synth/dCMP_Mease_sf"/>
</dbReference>
<evidence type="ECO:0000256" key="2">
    <source>
        <dbReference type="ARBA" id="ARBA00022679"/>
    </source>
</evidence>
<proteinExistence type="inferred from homology"/>
<feature type="domain" description="Thymidylate synthase/dCMP hydroxymethylase" evidence="3">
    <location>
        <begin position="47"/>
        <end position="227"/>
    </location>
</feature>
<evidence type="ECO:0000259" key="3">
    <source>
        <dbReference type="Pfam" id="PF00303"/>
    </source>
</evidence>
<evidence type="ECO:0000256" key="1">
    <source>
        <dbReference type="ARBA" id="ARBA00009972"/>
    </source>
</evidence>
<dbReference type="EMBL" id="LR796588">
    <property type="protein sequence ID" value="CAB4152999.1"/>
    <property type="molecule type" value="Genomic_DNA"/>
</dbReference>
<comment type="similarity">
    <text evidence="1">Belongs to the thymidylate synthase family.</text>
</comment>
<dbReference type="SUPFAM" id="SSF55831">
    <property type="entry name" value="Thymidylate synthase/dCMP hydroxymethylase"/>
    <property type="match status" value="1"/>
</dbReference>
<protein>
    <submittedName>
        <fullName evidence="4">ThyA Thymidylate synthase</fullName>
    </submittedName>
</protein>
<gene>
    <name evidence="4" type="ORF">UFOVP609_38</name>
</gene>
<sequence length="228" mass="26570">MLLPEDVRDEFAWKFTNKKFTGNTIEIIGESFLASEPSLFGQPNHDYIMRELDWYQSASLNVNDIPGGAPKIWQQISSESGEINSNYGFLLFSDENHMQLDNVVKHLIADQGTRRATAVYTRPTIHQDWNRDGMTDFICTNAVQYLIRDGLLHVVVQMRSNDIVFGYRNDWAWQKYVQEILIQDLAENDIFVKPGSIVWNAASLHMYERHFWMLENYIETGDPFPELR</sequence>
<dbReference type="Pfam" id="PF00303">
    <property type="entry name" value="Thymidylat_synt"/>
    <property type="match status" value="1"/>
</dbReference>
<evidence type="ECO:0000313" key="4">
    <source>
        <dbReference type="EMBL" id="CAB4152999.1"/>
    </source>
</evidence>
<name>A0A6J5NBP7_9CAUD</name>
<organism evidence="4">
    <name type="scientific">uncultured Caudovirales phage</name>
    <dbReference type="NCBI Taxonomy" id="2100421"/>
    <lineage>
        <taxon>Viruses</taxon>
        <taxon>Duplodnaviria</taxon>
        <taxon>Heunggongvirae</taxon>
        <taxon>Uroviricota</taxon>
        <taxon>Caudoviricetes</taxon>
        <taxon>Peduoviridae</taxon>
        <taxon>Maltschvirus</taxon>
        <taxon>Maltschvirus maltsch</taxon>
    </lineage>
</organism>
<dbReference type="Gene3D" id="3.30.572.10">
    <property type="entry name" value="Thymidylate synthase/dCMP hydroxymethylase domain"/>
    <property type="match status" value="1"/>
</dbReference>
<reference evidence="4" key="1">
    <citation type="submission" date="2020-04" db="EMBL/GenBank/DDBJ databases">
        <authorList>
            <person name="Chiriac C."/>
            <person name="Salcher M."/>
            <person name="Ghai R."/>
            <person name="Kavagutti S V."/>
        </authorList>
    </citation>
    <scope>NUCLEOTIDE SEQUENCE</scope>
</reference>
<dbReference type="InterPro" id="IPR023451">
    <property type="entry name" value="Thymidate_synth/dCMP_Mease_dom"/>
</dbReference>
<dbReference type="GO" id="GO:0016740">
    <property type="term" value="F:transferase activity"/>
    <property type="evidence" value="ECO:0007669"/>
    <property type="project" value="UniProtKB-KW"/>
</dbReference>
<keyword evidence="2" id="KW-0808">Transferase</keyword>
<accession>A0A6J5NBP7</accession>